<dbReference type="PANTHER" id="PTHR12277">
    <property type="entry name" value="ALPHA/BETA HYDROLASE DOMAIN-CONTAINING PROTEIN"/>
    <property type="match status" value="1"/>
</dbReference>
<evidence type="ECO:0000259" key="1">
    <source>
        <dbReference type="Pfam" id="PF12146"/>
    </source>
</evidence>
<dbReference type="RefSeq" id="WP_002981780.1">
    <property type="nucleotide sequence ID" value="NZ_CP068486.1"/>
</dbReference>
<protein>
    <submittedName>
        <fullName evidence="2">2-succinyl-6-hydroxy-2,4-cyclohexadiene-1-carboxy late synthase</fullName>
    </submittedName>
</protein>
<dbReference type="STRING" id="525257.HMPREF0204_10061"/>
<dbReference type="Gene3D" id="3.40.50.1820">
    <property type="entry name" value="alpha/beta hydrolase"/>
    <property type="match status" value="1"/>
</dbReference>
<name>A0A3S4M8W2_CHRGE</name>
<dbReference type="AlphaFoldDB" id="A0A3S4M8W2"/>
<dbReference type="InterPro" id="IPR022742">
    <property type="entry name" value="Hydrolase_4"/>
</dbReference>
<feature type="domain" description="Serine aminopeptidase S33" evidence="1">
    <location>
        <begin position="70"/>
        <end position="185"/>
    </location>
</feature>
<dbReference type="InterPro" id="IPR029058">
    <property type="entry name" value="AB_hydrolase_fold"/>
</dbReference>
<evidence type="ECO:0000313" key="2">
    <source>
        <dbReference type="EMBL" id="VEE10350.1"/>
    </source>
</evidence>
<dbReference type="OrthoDB" id="9777090at2"/>
<dbReference type="KEGG" id="cgle:NCTC11432_03942"/>
<reference evidence="2 3" key="1">
    <citation type="submission" date="2018-12" db="EMBL/GenBank/DDBJ databases">
        <authorList>
            <consortium name="Pathogen Informatics"/>
        </authorList>
    </citation>
    <scope>NUCLEOTIDE SEQUENCE [LARGE SCALE GENOMIC DNA]</scope>
    <source>
        <strain evidence="2 3">NCTC11432</strain>
    </source>
</reference>
<dbReference type="Pfam" id="PF12146">
    <property type="entry name" value="Hydrolase_4"/>
    <property type="match status" value="1"/>
</dbReference>
<dbReference type="SUPFAM" id="SSF53474">
    <property type="entry name" value="alpha/beta-Hydrolases"/>
    <property type="match status" value="1"/>
</dbReference>
<gene>
    <name evidence="2" type="ORF">NCTC11432_03942</name>
</gene>
<organism evidence="2 3">
    <name type="scientific">Chryseobacterium gleum</name>
    <name type="common">Flavobacterium gleum</name>
    <dbReference type="NCBI Taxonomy" id="250"/>
    <lineage>
        <taxon>Bacteria</taxon>
        <taxon>Pseudomonadati</taxon>
        <taxon>Bacteroidota</taxon>
        <taxon>Flavobacteriia</taxon>
        <taxon>Flavobacteriales</taxon>
        <taxon>Weeksellaceae</taxon>
        <taxon>Chryseobacterium group</taxon>
        <taxon>Chryseobacterium</taxon>
    </lineage>
</organism>
<accession>A0A3S4M8W2</accession>
<dbReference type="EMBL" id="LR134289">
    <property type="protein sequence ID" value="VEE10350.1"/>
    <property type="molecule type" value="Genomic_DNA"/>
</dbReference>
<dbReference type="Proteomes" id="UP000279227">
    <property type="component" value="Chromosome"/>
</dbReference>
<evidence type="ECO:0000313" key="3">
    <source>
        <dbReference type="Proteomes" id="UP000279227"/>
    </source>
</evidence>
<dbReference type="PANTHER" id="PTHR12277:SF81">
    <property type="entry name" value="PROTEIN ABHD13"/>
    <property type="match status" value="1"/>
</dbReference>
<proteinExistence type="predicted"/>
<sequence>MKKLLLGILAFFLAVYVILCIGLYFYQEKIIFYPEKLPDNYKFKFDNDFEEVTIRTKDNKNLNAVLFKAQNPKGVILYLHGNGGSIKGWGEVAQLYRSMNYDTFILDYRGYGKSEDKISSKDQIFSDVDAAYKELLKRYPENRIIILGYSVGTGLAAKLASEHQAKLLILQAPYYSTEDEMSQKFSFLPRFLLKYNFETGKYLETVKSPIIIFHGDKDEVINYKASLKLKNNFKKDDSLIILKDQYHNGITDNLDYQKAMKIILDSDKK</sequence>
<dbReference type="GeneID" id="93019009"/>